<dbReference type="EMBL" id="LXQA011283647">
    <property type="protein sequence ID" value="MCI91844.1"/>
    <property type="molecule type" value="Genomic_DNA"/>
</dbReference>
<evidence type="ECO:0000313" key="1">
    <source>
        <dbReference type="EMBL" id="MCI91844.1"/>
    </source>
</evidence>
<reference evidence="1 2" key="1">
    <citation type="journal article" date="2018" name="Front. Plant Sci.">
        <title>Red Clover (Trifolium pratense) and Zigzag Clover (T. medium) - A Picture of Genomic Similarities and Differences.</title>
        <authorList>
            <person name="Dluhosova J."/>
            <person name="Istvanek J."/>
            <person name="Nedelnik J."/>
            <person name="Repkova J."/>
        </authorList>
    </citation>
    <scope>NUCLEOTIDE SEQUENCE [LARGE SCALE GENOMIC DNA]</scope>
    <source>
        <strain evidence="2">cv. 10/8</strain>
        <tissue evidence="1">Leaf</tissue>
    </source>
</reference>
<proteinExistence type="predicted"/>
<comment type="caution">
    <text evidence="1">The sequence shown here is derived from an EMBL/GenBank/DDBJ whole genome shotgun (WGS) entry which is preliminary data.</text>
</comment>
<keyword evidence="2" id="KW-1185">Reference proteome</keyword>
<accession>A0A392VTW7</accession>
<sequence length="36" mass="3759">EDAIARSNEVNIMAPRKLELDEVSSGDVGGGEDGVE</sequence>
<dbReference type="AlphaFoldDB" id="A0A392VTW7"/>
<feature type="non-terminal residue" evidence="1">
    <location>
        <position position="1"/>
    </location>
</feature>
<dbReference type="Proteomes" id="UP000265520">
    <property type="component" value="Unassembled WGS sequence"/>
</dbReference>
<protein>
    <submittedName>
        <fullName evidence="1">Uncharacterized protein</fullName>
    </submittedName>
</protein>
<name>A0A392VTW7_9FABA</name>
<organism evidence="1 2">
    <name type="scientific">Trifolium medium</name>
    <dbReference type="NCBI Taxonomy" id="97028"/>
    <lineage>
        <taxon>Eukaryota</taxon>
        <taxon>Viridiplantae</taxon>
        <taxon>Streptophyta</taxon>
        <taxon>Embryophyta</taxon>
        <taxon>Tracheophyta</taxon>
        <taxon>Spermatophyta</taxon>
        <taxon>Magnoliopsida</taxon>
        <taxon>eudicotyledons</taxon>
        <taxon>Gunneridae</taxon>
        <taxon>Pentapetalae</taxon>
        <taxon>rosids</taxon>
        <taxon>fabids</taxon>
        <taxon>Fabales</taxon>
        <taxon>Fabaceae</taxon>
        <taxon>Papilionoideae</taxon>
        <taxon>50 kb inversion clade</taxon>
        <taxon>NPAAA clade</taxon>
        <taxon>Hologalegina</taxon>
        <taxon>IRL clade</taxon>
        <taxon>Trifolieae</taxon>
        <taxon>Trifolium</taxon>
    </lineage>
</organism>
<evidence type="ECO:0000313" key="2">
    <source>
        <dbReference type="Proteomes" id="UP000265520"/>
    </source>
</evidence>